<comment type="caution">
    <text evidence="2">The sequence shown here is derived from an EMBL/GenBank/DDBJ whole genome shotgun (WGS) entry which is preliminary data.</text>
</comment>
<dbReference type="Pfam" id="PF13585">
    <property type="entry name" value="CHU_C"/>
    <property type="match status" value="1"/>
</dbReference>
<evidence type="ECO:0000313" key="2">
    <source>
        <dbReference type="EMBL" id="NLR90362.1"/>
    </source>
</evidence>
<organism evidence="2 3">
    <name type="scientific">Flammeovirga agarivorans</name>
    <dbReference type="NCBI Taxonomy" id="2726742"/>
    <lineage>
        <taxon>Bacteria</taxon>
        <taxon>Pseudomonadati</taxon>
        <taxon>Bacteroidota</taxon>
        <taxon>Cytophagia</taxon>
        <taxon>Cytophagales</taxon>
        <taxon>Flammeovirgaceae</taxon>
        <taxon>Flammeovirga</taxon>
    </lineage>
</organism>
<dbReference type="EMBL" id="JABAIL010000001">
    <property type="protein sequence ID" value="NLR90362.1"/>
    <property type="molecule type" value="Genomic_DNA"/>
</dbReference>
<dbReference type="Pfam" id="PF13517">
    <property type="entry name" value="FG-GAP_3"/>
    <property type="match status" value="1"/>
</dbReference>
<reference evidence="2 3" key="1">
    <citation type="submission" date="2020-04" db="EMBL/GenBank/DDBJ databases">
        <title>Flammeovirga sp. SR4, a novel species isolated from seawater.</title>
        <authorList>
            <person name="Wang X."/>
        </authorList>
    </citation>
    <scope>NUCLEOTIDE SEQUENCE [LARGE SCALE GENOMIC DNA]</scope>
    <source>
        <strain evidence="2 3">SR4</strain>
    </source>
</reference>
<evidence type="ECO:0000313" key="3">
    <source>
        <dbReference type="Proteomes" id="UP000585050"/>
    </source>
</evidence>
<dbReference type="InterPro" id="IPR013517">
    <property type="entry name" value="FG-GAP"/>
</dbReference>
<name>A0A7X8XUG6_9BACT</name>
<keyword evidence="3" id="KW-1185">Reference proteome</keyword>
<dbReference type="Gene3D" id="2.60.40.2810">
    <property type="match status" value="2"/>
</dbReference>
<dbReference type="InterPro" id="IPR028994">
    <property type="entry name" value="Integrin_alpha_N"/>
</dbReference>
<keyword evidence="1" id="KW-0732">Signal</keyword>
<dbReference type="NCBIfam" id="TIGR04131">
    <property type="entry name" value="Bac_Flav_CTERM"/>
    <property type="match status" value="1"/>
</dbReference>
<proteinExistence type="predicted"/>
<dbReference type="PANTHER" id="PTHR44103">
    <property type="entry name" value="PROPROTEIN CONVERTASE P"/>
    <property type="match status" value="1"/>
</dbReference>
<dbReference type="InterPro" id="IPR026341">
    <property type="entry name" value="T9SS_type_B"/>
</dbReference>
<dbReference type="NCBIfam" id="NF012211">
    <property type="entry name" value="tand_rpt_95"/>
    <property type="match status" value="1"/>
</dbReference>
<dbReference type="PANTHER" id="PTHR44103:SF1">
    <property type="entry name" value="PROPROTEIN CONVERTASE P"/>
    <property type="match status" value="1"/>
</dbReference>
<evidence type="ECO:0000256" key="1">
    <source>
        <dbReference type="ARBA" id="ARBA00022729"/>
    </source>
</evidence>
<dbReference type="Pfam" id="PF17963">
    <property type="entry name" value="Big_9"/>
    <property type="match status" value="2"/>
</dbReference>
<gene>
    <name evidence="2" type="ORF">HGP29_04055</name>
</gene>
<dbReference type="RefSeq" id="WP_168881064.1">
    <property type="nucleotide sequence ID" value="NZ_JABAIL010000001.1"/>
</dbReference>
<dbReference type="SUPFAM" id="SSF69318">
    <property type="entry name" value="Integrin alpha N-terminal domain"/>
    <property type="match status" value="2"/>
</dbReference>
<sequence length="1824" mass="201449">MCQSYRRTLLLLITTFFPLLLIAQSEICDNGIDDDGDGLIDCFDPDCTNFPGCDGFYFGNDSATCQVIPPIVPNFNIVPKFSTDPNVAKIEQRSGVMVADLDLDSIPELVGKSMPKGEPGFINIFSGADGKLLQQITEKGNTHAYTQVAIGDVDKNKLGDIFVNEGRVVRRYEYLSDRFIAESLPAKVVSNMQTPQLADFNGDGVPEVYLGNSIFNAITLAELIAPDSAKNSGSFSYNMNSEDGNKIEDAYPLAYDVFQPGDSNPNGGTFGNEVEGLELIAGGKVYAVDIAGGTLTELVSCPLPSGYDNHYRPGDGFVSIGDFTGNNKLEVIVASKINNKGISIYLWSPYTQTYLGNYVFENSDKIGRCNLGDFDNDGMIEVGTAGKNQYVVLEYDAGTNALVEKWKKQKLDDGSQMTGSTLFDFDGDGNIEVVYSEEENLFIWRWDDDSNTFIEVSKVISRAGTRTEYPLVADVNADGQAEIVMSAQDVNGPDSEANGFIQVWGSYDSPWVSCRNLWNQHGYHVTNINDDLTIPIAPQDNFNPYFEGTLNSFLSQTPFITDSLNISFATPDLIIPDIEADLSDCADGSDIPIFITIENQGDWSAALGTPVTLYNGDPYSSSSASVIDTVLLRQTIQPGESTIVNALVPQDGTNTIELYILANHNPYAFDGSTVDVPLPADTVYTPLLECDYSNNLSLKLEINGCVIPPTLDLDNNNSSGIDGADYNGVYYRGSLTSGVIADIDTKVTLLGTDFISYADISLTKIEATDSLIVRGTLPGSLTWSYTDEQRVVRIEGGGTKAEFEEALKLVYFSNNDLTDFTQRTTQTILRVETTSVSSNTANSFITIKSRPTSQDETITIDEDTYHQFSESDFLFNDEDGDTFDGIRVSYPLDPLNFHGRLVYDGDTLTPYQLTLGHEIPDVTLLRYYPIADESNDNYDPYSRFNFRVKDNTGIDLNNHHSIRHLYTINVTPVNDPPISKDSTGIAPLNVVIDQAVEDLFYFSSVDASATYKSVIIKSLPVHSANTVFQRDNGGGSFVDIAIDDEIPVGTDIRYEATSMVGTDPINYDSIHFKVVDNRDIQSVDEYTFTVSLLIDLVILDFYKIGQKNTDLPFNSDEFNNHYHNITPTVDIQNVIVKSLPANGTLVFNGSDVALNQSIPFTSIDQLLFRPDTYWHGLTSFNYAVEDENGDMSSEDARIFIFIENNRHNPVALDDFSTTVANQSIFVDALVNDTDADGDSIYIRRINATSHGSASIVDGQVYFVPEDGYVGSDVNGGRVSYTITDGIDGESTAIISINILNDAPTVGDLYYGGYVGDTIHFTYNDFNARFSDSQDLDKIKFTSLPSEGTIYMEPSTAITVGQEIDAADISSLFYIDDLRNLEVLENFNWNGSDGIQYADVDGNVRIQLYTKTHPPTAIDDQAQTFDNTPVLIDVLDNDFDQDGDSLIVTTAYMAEREEENGVVKIINNQVEFTPTRDFRGLTYARYYITDDRDGYSEALIRIIVSDSPDSPEATPFEKYGQVNEDLPLSLVDFENHYSDPNNLALDSVGIEQLSRDGQMFLGTTAVTLGQRIHRSQLDQLLYRPNTDYVGDDHILYSVNNGSHWSGTSSRVTFHIVENLDDIIPVVVDISKSGDENQDIPITLSDFQNAFTDPMDSAMVSIVVLSLPENGELTYNDEPVEINETFSVDSLDQLIYTPDFDFAGDDQFEWNATNGRLYAEESAFVLIDIGPELVIYSSFTPNNDGINDYWHIKDIEFYPNNEVTIYNRWGNVVYNSNGYNNADISWDGTNNGNGAGNNVLPAATYFYKVDLKDGSPVRSGYVVLAK</sequence>
<accession>A0A7X8XUG6</accession>
<protein>
    <submittedName>
        <fullName evidence="2">Tandem-95 repeat protein</fullName>
    </submittedName>
</protein>
<dbReference type="Proteomes" id="UP000585050">
    <property type="component" value="Unassembled WGS sequence"/>
</dbReference>